<feature type="transmembrane region" description="Helical" evidence="5">
    <location>
        <begin position="66"/>
        <end position="86"/>
    </location>
</feature>
<comment type="subcellular location">
    <subcellularLocation>
        <location evidence="1">Membrane</location>
        <topology evidence="1">Multi-pass membrane protein</topology>
    </subcellularLocation>
</comment>
<accession>A0ABM7WW78</accession>
<feature type="transmembrane region" description="Helical" evidence="5">
    <location>
        <begin position="231"/>
        <end position="252"/>
    </location>
</feature>
<feature type="domain" description="Major facilitator superfamily (MFS) profile" evidence="6">
    <location>
        <begin position="25"/>
        <end position="412"/>
    </location>
</feature>
<dbReference type="InterPro" id="IPR011701">
    <property type="entry name" value="MFS"/>
</dbReference>
<keyword evidence="3 5" id="KW-1133">Transmembrane helix</keyword>
<evidence type="ECO:0000256" key="5">
    <source>
        <dbReference type="SAM" id="Phobius"/>
    </source>
</evidence>
<name>A0ABM7WW78_9BACT</name>
<feature type="transmembrane region" description="Helical" evidence="5">
    <location>
        <begin position="358"/>
        <end position="380"/>
    </location>
</feature>
<proteinExistence type="predicted"/>
<dbReference type="PANTHER" id="PTHR23508:SF10">
    <property type="entry name" value="CARBOXYLIC ACID TRANSPORTER PROTEIN HOMOLOG"/>
    <property type="match status" value="1"/>
</dbReference>
<dbReference type="PROSITE" id="PS50850">
    <property type="entry name" value="MFS"/>
    <property type="match status" value="1"/>
</dbReference>
<keyword evidence="2 5" id="KW-0812">Transmembrane</keyword>
<feature type="transmembrane region" description="Helical" evidence="5">
    <location>
        <begin position="325"/>
        <end position="346"/>
    </location>
</feature>
<feature type="transmembrane region" description="Helical" evidence="5">
    <location>
        <begin position="124"/>
        <end position="145"/>
    </location>
</feature>
<organism evidence="7 8">
    <name type="scientific">Anaeromyxobacter oryzae</name>
    <dbReference type="NCBI Taxonomy" id="2918170"/>
    <lineage>
        <taxon>Bacteria</taxon>
        <taxon>Pseudomonadati</taxon>
        <taxon>Myxococcota</taxon>
        <taxon>Myxococcia</taxon>
        <taxon>Myxococcales</taxon>
        <taxon>Cystobacterineae</taxon>
        <taxon>Anaeromyxobacteraceae</taxon>
        <taxon>Anaeromyxobacter</taxon>
    </lineage>
</organism>
<dbReference type="InterPro" id="IPR036259">
    <property type="entry name" value="MFS_trans_sf"/>
</dbReference>
<keyword evidence="4 5" id="KW-0472">Membrane</keyword>
<evidence type="ECO:0000259" key="6">
    <source>
        <dbReference type="PROSITE" id="PS50850"/>
    </source>
</evidence>
<feature type="transmembrane region" description="Helical" evidence="5">
    <location>
        <begin position="299"/>
        <end position="319"/>
    </location>
</feature>
<reference evidence="8" key="1">
    <citation type="journal article" date="2022" name="Int. J. Syst. Evol. Microbiol.">
        <title>Anaeromyxobacter oryzae sp. nov., Anaeromyxobacter diazotrophicus sp. nov. and Anaeromyxobacter paludicola sp. nov., isolated from paddy soils.</title>
        <authorList>
            <person name="Itoh H."/>
            <person name="Xu Z."/>
            <person name="Mise K."/>
            <person name="Masuda Y."/>
            <person name="Ushijima N."/>
            <person name="Hayakawa C."/>
            <person name="Shiratori Y."/>
            <person name="Senoo K."/>
        </authorList>
    </citation>
    <scope>NUCLEOTIDE SEQUENCE [LARGE SCALE GENOMIC DNA]</scope>
    <source>
        <strain evidence="8">Red232</strain>
    </source>
</reference>
<keyword evidence="8" id="KW-1185">Reference proteome</keyword>
<dbReference type="Gene3D" id="1.20.1250.20">
    <property type="entry name" value="MFS general substrate transporter like domains"/>
    <property type="match status" value="2"/>
</dbReference>
<evidence type="ECO:0000256" key="1">
    <source>
        <dbReference type="ARBA" id="ARBA00004141"/>
    </source>
</evidence>
<dbReference type="PANTHER" id="PTHR23508">
    <property type="entry name" value="CARBOXYLIC ACID TRANSPORTER PROTEIN HOMOLOG"/>
    <property type="match status" value="1"/>
</dbReference>
<dbReference type="Proteomes" id="UP001162891">
    <property type="component" value="Chromosome"/>
</dbReference>
<evidence type="ECO:0000256" key="2">
    <source>
        <dbReference type="ARBA" id="ARBA00022692"/>
    </source>
</evidence>
<feature type="transmembrane region" description="Helical" evidence="5">
    <location>
        <begin position="386"/>
        <end position="408"/>
    </location>
</feature>
<protein>
    <submittedName>
        <fullName evidence="7">MFS transporter</fullName>
    </submittedName>
</protein>
<feature type="transmembrane region" description="Helical" evidence="5">
    <location>
        <begin position="272"/>
        <end position="292"/>
    </location>
</feature>
<dbReference type="EMBL" id="AP025591">
    <property type="protein sequence ID" value="BDG03763.1"/>
    <property type="molecule type" value="Genomic_DNA"/>
</dbReference>
<sequence length="422" mass="44195">METDTSTLARTAPAVPAVRSVLNAAVIVAALGYFVDIYDLILVSIVRRPSLTALGVSGEALVSQGVAILNWQMYGMLLGGILFGVLGDKKGRLQILFGSITLYSLATLANGFVHDLATYKVLRFVAGVGLAGELGAGVTLVSEILPARLRGYGTMIVASVGVSGAVVGNLVAKLLDWRAAYWVGGGLGLLLLVLRIGVHESGMFRKLETASGVSRGDFLSLFTRRDRLGRYLASILIAMPIWFANAILVFFAPEFAVKLGVTGPVSAGDAVAFFYGGLVAGDVASGVLSQVIGSRRRVVLLFVTLLAAAIGVYFAVAPGASPRTFLVLCGLLGLTSGYWAIFVTVAAEQFGTNIRATVATTVPNFVRGLVALVTTSFLWLRPGLGLVGAALAVGAVWFALAFVSALSLRETFGVDLDYLEPD</sequence>
<dbReference type="RefSeq" id="WP_248362086.1">
    <property type="nucleotide sequence ID" value="NZ_AP025591.1"/>
</dbReference>
<feature type="transmembrane region" description="Helical" evidence="5">
    <location>
        <begin position="21"/>
        <end position="46"/>
    </location>
</feature>
<feature type="transmembrane region" description="Helical" evidence="5">
    <location>
        <begin position="178"/>
        <end position="198"/>
    </location>
</feature>
<dbReference type="Pfam" id="PF07690">
    <property type="entry name" value="MFS_1"/>
    <property type="match status" value="1"/>
</dbReference>
<feature type="transmembrane region" description="Helical" evidence="5">
    <location>
        <begin position="152"/>
        <end position="172"/>
    </location>
</feature>
<feature type="transmembrane region" description="Helical" evidence="5">
    <location>
        <begin position="93"/>
        <end position="112"/>
    </location>
</feature>
<evidence type="ECO:0000313" key="8">
    <source>
        <dbReference type="Proteomes" id="UP001162891"/>
    </source>
</evidence>
<dbReference type="InterPro" id="IPR020846">
    <property type="entry name" value="MFS_dom"/>
</dbReference>
<dbReference type="SUPFAM" id="SSF103473">
    <property type="entry name" value="MFS general substrate transporter"/>
    <property type="match status" value="1"/>
</dbReference>
<gene>
    <name evidence="7" type="primary">yjhB</name>
    <name evidence="7" type="ORF">AMOR_27590</name>
</gene>
<evidence type="ECO:0000313" key="7">
    <source>
        <dbReference type="EMBL" id="BDG03763.1"/>
    </source>
</evidence>
<evidence type="ECO:0000256" key="4">
    <source>
        <dbReference type="ARBA" id="ARBA00023136"/>
    </source>
</evidence>
<evidence type="ECO:0000256" key="3">
    <source>
        <dbReference type="ARBA" id="ARBA00022989"/>
    </source>
</evidence>